<evidence type="ECO:0000259" key="2">
    <source>
        <dbReference type="Pfam" id="PF19763"/>
    </source>
</evidence>
<evidence type="ECO:0000256" key="1">
    <source>
        <dbReference type="SAM" id="SignalP"/>
    </source>
</evidence>
<feature type="domain" description="DUF6250" evidence="2">
    <location>
        <begin position="60"/>
        <end position="225"/>
    </location>
</feature>
<dbReference type="EMBL" id="CP115174">
    <property type="protein sequence ID" value="WBO23739.1"/>
    <property type="molecule type" value="Genomic_DNA"/>
</dbReference>
<evidence type="ECO:0000313" key="3">
    <source>
        <dbReference type="EMBL" id="WBO23739.1"/>
    </source>
</evidence>
<dbReference type="Proteomes" id="UP001210865">
    <property type="component" value="Chromosome"/>
</dbReference>
<gene>
    <name evidence="3" type="ORF">PBT88_06350</name>
</gene>
<name>A0ABY7NQB9_9SPHN</name>
<dbReference type="Gene3D" id="2.60.120.200">
    <property type="match status" value="1"/>
</dbReference>
<accession>A0ABY7NQB9</accession>
<dbReference type="Pfam" id="PF19763">
    <property type="entry name" value="DUF6250"/>
    <property type="match status" value="1"/>
</dbReference>
<reference evidence="3 4" key="1">
    <citation type="submission" date="2022-12" db="EMBL/GenBank/DDBJ databases">
        <title>Sphingomonas abieness sp. nov., an endophytic bacterium isolated from Abies koreana.</title>
        <authorList>
            <person name="Jiang L."/>
            <person name="Lee J."/>
        </authorList>
    </citation>
    <scope>NUCLEOTIDE SEQUENCE [LARGE SCALE GENOMIC DNA]</scope>
    <source>
        <strain evidence="4">PAMB 00755</strain>
    </source>
</reference>
<dbReference type="RefSeq" id="WP_270078370.1">
    <property type="nucleotide sequence ID" value="NZ_CP115174.1"/>
</dbReference>
<keyword evidence="1" id="KW-0732">Signal</keyword>
<organism evidence="3 4">
    <name type="scientific">Sphingomonas abietis</name>
    <dbReference type="NCBI Taxonomy" id="3012344"/>
    <lineage>
        <taxon>Bacteria</taxon>
        <taxon>Pseudomonadati</taxon>
        <taxon>Pseudomonadota</taxon>
        <taxon>Alphaproteobacteria</taxon>
        <taxon>Sphingomonadales</taxon>
        <taxon>Sphingomonadaceae</taxon>
        <taxon>Sphingomonas</taxon>
    </lineage>
</organism>
<keyword evidence="4" id="KW-1185">Reference proteome</keyword>
<feature type="signal peptide" evidence="1">
    <location>
        <begin position="1"/>
        <end position="27"/>
    </location>
</feature>
<proteinExistence type="predicted"/>
<feature type="chain" id="PRO_5047234316" evidence="1">
    <location>
        <begin position="28"/>
        <end position="233"/>
    </location>
</feature>
<protein>
    <submittedName>
        <fullName evidence="3">DUF6250 domain-containing protein</fullName>
    </submittedName>
</protein>
<evidence type="ECO:0000313" key="4">
    <source>
        <dbReference type="Proteomes" id="UP001210865"/>
    </source>
</evidence>
<sequence>MTRRSNGPAHKSARWAGLLLAAPLVIAASPADDFRHGLAHWRAEAEAPAQITAQGGILDIVAPKGLTLWYDRPLTGPVEIDYDVEAVAEGGVDDAVSDVNAFWMASDADDPGATHPPRPRSGRFADYDDLRTYYVGIGGNRNSTTRLRRYVGQAGDRPILPGNDRRDAAALLQPNRWMHIRLIADGHRVAVLRDGKMLFGLDDDAPYRHGYFALRTTASHLRVRRLRIRSVTP</sequence>
<dbReference type="InterPro" id="IPR046217">
    <property type="entry name" value="DUF6250"/>
</dbReference>